<dbReference type="Proteomes" id="UP000309997">
    <property type="component" value="Unassembled WGS sequence"/>
</dbReference>
<protein>
    <submittedName>
        <fullName evidence="1">Uncharacterized protein</fullName>
    </submittedName>
</protein>
<organism evidence="1 2">
    <name type="scientific">Populus alba</name>
    <name type="common">White poplar</name>
    <dbReference type="NCBI Taxonomy" id="43335"/>
    <lineage>
        <taxon>Eukaryota</taxon>
        <taxon>Viridiplantae</taxon>
        <taxon>Streptophyta</taxon>
        <taxon>Embryophyta</taxon>
        <taxon>Tracheophyta</taxon>
        <taxon>Spermatophyta</taxon>
        <taxon>Magnoliopsida</taxon>
        <taxon>eudicotyledons</taxon>
        <taxon>Gunneridae</taxon>
        <taxon>Pentapetalae</taxon>
        <taxon>rosids</taxon>
        <taxon>fabids</taxon>
        <taxon>Malpighiales</taxon>
        <taxon>Salicaceae</taxon>
        <taxon>Saliceae</taxon>
        <taxon>Populus</taxon>
    </lineage>
</organism>
<proteinExistence type="predicted"/>
<comment type="caution">
    <text evidence="1">The sequence shown here is derived from an EMBL/GenBank/DDBJ whole genome shotgun (WGS) entry which is preliminary data.</text>
</comment>
<evidence type="ECO:0000313" key="2">
    <source>
        <dbReference type="Proteomes" id="UP000309997"/>
    </source>
</evidence>
<reference evidence="1 2" key="1">
    <citation type="journal article" date="2024" name="Plant Biotechnol. J.">
        <title>Genome and CRISPR/Cas9 system of a widespread forest tree (Populus alba) in the world.</title>
        <authorList>
            <person name="Liu Y.J."/>
            <person name="Jiang P.F."/>
            <person name="Han X.M."/>
            <person name="Li X.Y."/>
            <person name="Wang H.M."/>
            <person name="Wang Y.J."/>
            <person name="Wang X.X."/>
            <person name="Zeng Q.Y."/>
        </authorList>
    </citation>
    <scope>NUCLEOTIDE SEQUENCE [LARGE SCALE GENOMIC DNA]</scope>
    <source>
        <strain evidence="2">cv. PAL-ZL1</strain>
    </source>
</reference>
<evidence type="ECO:0000313" key="1">
    <source>
        <dbReference type="EMBL" id="KAL3611185.1"/>
    </source>
</evidence>
<sequence length="412" mass="47525">MESTMGNNNEGPNELWTKALGTIGGDYGLCELCSDFSGKTIWGHTVCSQNYGNCSILWSVQRSHGKRSFGDHQQDWKHLVLVEIEGLRDPSVSEGYVKWRASAASAMPCAIEEPIKVNIEDDLAASAMPRVEVKSPQTIEEPLKRKRVNGELRRQVDKLRIELSKSRKDKATLEGMMLEEDKRRTFLDEQIQSRDAKITKLELKLVEEKIARERSENELKGLSLDWMQSCSEHEAMEMDFSDCQESAKYYQEKFVQVQFELMDRIRRYKDLNKKYIELESKRGGFKDVKAELAAKRSEIKVARIKLDKEREKSKYLDEKLVATERHKDRIDANNIALNRTNMLLIEKMTKTDEQMDEAAAHARIIRINARNVGGDIIRYRRSLAETDAFLGKIENCGFAFLPLAKEFMEERD</sequence>
<keyword evidence="2" id="KW-1185">Reference proteome</keyword>
<accession>A0ACC4D217</accession>
<gene>
    <name evidence="1" type="ORF">D5086_002205</name>
</gene>
<name>A0ACC4D217_POPAL</name>
<dbReference type="EMBL" id="RCHU02000001">
    <property type="protein sequence ID" value="KAL3611185.1"/>
    <property type="molecule type" value="Genomic_DNA"/>
</dbReference>